<evidence type="ECO:0000256" key="1">
    <source>
        <dbReference type="ARBA" id="ARBA00007963"/>
    </source>
</evidence>
<evidence type="ECO:0000256" key="5">
    <source>
        <dbReference type="ARBA" id="ARBA00071898"/>
    </source>
</evidence>
<evidence type="ECO:0000313" key="7">
    <source>
        <dbReference type="EMBL" id="CAJ1374344.1"/>
    </source>
</evidence>
<dbReference type="PANTHER" id="PTHR12682">
    <property type="entry name" value="ARCHEASE"/>
    <property type="match status" value="1"/>
</dbReference>
<dbReference type="Gene3D" id="3.55.10.10">
    <property type="entry name" value="Archease domain"/>
    <property type="match status" value="1"/>
</dbReference>
<proteinExistence type="inferred from homology"/>
<gene>
    <name evidence="7" type="ORF">EVOR1521_LOCUS3918</name>
</gene>
<dbReference type="FunFam" id="3.55.10.10:FF:000002">
    <property type="entry name" value="Archease, putative"/>
    <property type="match status" value="1"/>
</dbReference>
<dbReference type="Pfam" id="PF01951">
    <property type="entry name" value="Archease"/>
    <property type="match status" value="1"/>
</dbReference>
<dbReference type="AlphaFoldDB" id="A0AA36HS57"/>
<keyword evidence="3" id="KW-0479">Metal-binding</keyword>
<comment type="caution">
    <text evidence="7">The sequence shown here is derived from an EMBL/GenBank/DDBJ whole genome shotgun (WGS) entry which is preliminary data.</text>
</comment>
<reference evidence="7" key="1">
    <citation type="submission" date="2023-08" db="EMBL/GenBank/DDBJ databases">
        <authorList>
            <person name="Chen Y."/>
            <person name="Shah S."/>
            <person name="Dougan E. K."/>
            <person name="Thang M."/>
            <person name="Chan C."/>
        </authorList>
    </citation>
    <scope>NUCLEOTIDE SEQUENCE</scope>
</reference>
<sequence length="288" mass="31728">MESTVPAQGPGDEQASVRIPVGRATAWELDAETAANIESDLAILSDTFGLCARAQIGTRGMESIVLTGPPRAIAKARPEVGRILNFYRQGKRPDQPAEGMATSDSVSAETHAAAGSTALQLPAHVKDLRQFQYHDHTADIIVHAWGSAMPEAFAQVCVGMFNYMTPLDKVQFVRSVDVEATGHDMLDLLYHLLDEFLYVFSTELHISRCIEILSFDADKLTIRARGYGEKMDLAKHEQGTEIKAITMHMMKILDPETVLTEDGKSARQLSETDTASEFPYEVYVLLDI</sequence>
<dbReference type="GO" id="GO:0006388">
    <property type="term" value="P:tRNA splicing, via endonucleolytic cleavage and ligation"/>
    <property type="evidence" value="ECO:0007669"/>
    <property type="project" value="TreeGrafter"/>
</dbReference>
<protein>
    <recommendedName>
        <fullName evidence="5">Protein archease-like</fullName>
    </recommendedName>
</protein>
<organism evidence="7 8">
    <name type="scientific">Effrenium voratum</name>
    <dbReference type="NCBI Taxonomy" id="2562239"/>
    <lineage>
        <taxon>Eukaryota</taxon>
        <taxon>Sar</taxon>
        <taxon>Alveolata</taxon>
        <taxon>Dinophyceae</taxon>
        <taxon>Suessiales</taxon>
        <taxon>Symbiodiniaceae</taxon>
        <taxon>Effrenium</taxon>
    </lineage>
</organism>
<dbReference type="GO" id="GO:0072669">
    <property type="term" value="C:tRNA-splicing ligase complex"/>
    <property type="evidence" value="ECO:0007669"/>
    <property type="project" value="TreeGrafter"/>
</dbReference>
<accession>A0AA36HS57</accession>
<comment type="similarity">
    <text evidence="1">Belongs to the archease family.</text>
</comment>
<keyword evidence="8" id="KW-1185">Reference proteome</keyword>
<dbReference type="InterPro" id="IPR023572">
    <property type="entry name" value="Archease_dom"/>
</dbReference>
<evidence type="ECO:0000256" key="2">
    <source>
        <dbReference type="ARBA" id="ARBA00022694"/>
    </source>
</evidence>
<evidence type="ECO:0000256" key="4">
    <source>
        <dbReference type="ARBA" id="ARBA00022837"/>
    </source>
</evidence>
<keyword evidence="4" id="KW-0106">Calcium</keyword>
<keyword evidence="2" id="KW-0819">tRNA processing</keyword>
<evidence type="ECO:0000313" key="8">
    <source>
        <dbReference type="Proteomes" id="UP001178507"/>
    </source>
</evidence>
<dbReference type="PANTHER" id="PTHR12682:SF11">
    <property type="entry name" value="PROTEIN ARCHEASE"/>
    <property type="match status" value="1"/>
</dbReference>
<dbReference type="GO" id="GO:0046872">
    <property type="term" value="F:metal ion binding"/>
    <property type="evidence" value="ECO:0007669"/>
    <property type="project" value="UniProtKB-KW"/>
</dbReference>
<dbReference type="InterPro" id="IPR036820">
    <property type="entry name" value="Archease_dom_sf"/>
</dbReference>
<dbReference type="Proteomes" id="UP001178507">
    <property type="component" value="Unassembled WGS sequence"/>
</dbReference>
<name>A0AA36HS57_9DINO</name>
<dbReference type="EMBL" id="CAUJNA010000246">
    <property type="protein sequence ID" value="CAJ1374344.1"/>
    <property type="molecule type" value="Genomic_DNA"/>
</dbReference>
<evidence type="ECO:0000259" key="6">
    <source>
        <dbReference type="Pfam" id="PF01951"/>
    </source>
</evidence>
<dbReference type="InterPro" id="IPR002804">
    <property type="entry name" value="Archease"/>
</dbReference>
<evidence type="ECO:0000256" key="3">
    <source>
        <dbReference type="ARBA" id="ARBA00022723"/>
    </source>
</evidence>
<dbReference type="SUPFAM" id="SSF69819">
    <property type="entry name" value="MTH1598-like"/>
    <property type="match status" value="1"/>
</dbReference>
<feature type="domain" description="Archease" evidence="6">
    <location>
        <begin position="131"/>
        <end position="255"/>
    </location>
</feature>